<dbReference type="SMART" id="SM00338">
    <property type="entry name" value="BRLZ"/>
    <property type="match status" value="1"/>
</dbReference>
<gene>
    <name evidence="5" type="ORF">QTO34_014299</name>
</gene>
<keyword evidence="2" id="KW-0175">Coiled coil</keyword>
<evidence type="ECO:0000313" key="6">
    <source>
        <dbReference type="Proteomes" id="UP001177744"/>
    </source>
</evidence>
<dbReference type="GO" id="GO:0000981">
    <property type="term" value="F:DNA-binding transcription factor activity, RNA polymerase II-specific"/>
    <property type="evidence" value="ECO:0007669"/>
    <property type="project" value="TreeGrafter"/>
</dbReference>
<dbReference type="EMBL" id="JAULJE010000004">
    <property type="protein sequence ID" value="KAK1343746.1"/>
    <property type="molecule type" value="Genomic_DNA"/>
</dbReference>
<feature type="region of interest" description="Disordered" evidence="3">
    <location>
        <begin position="1"/>
        <end position="22"/>
    </location>
</feature>
<dbReference type="Gene3D" id="1.20.5.170">
    <property type="match status" value="1"/>
</dbReference>
<evidence type="ECO:0000313" key="5">
    <source>
        <dbReference type="EMBL" id="KAK1343746.1"/>
    </source>
</evidence>
<dbReference type="PROSITE" id="PS50217">
    <property type="entry name" value="BZIP"/>
    <property type="match status" value="1"/>
</dbReference>
<dbReference type="PANTHER" id="PTHR23351:SF10">
    <property type="entry name" value="JUN DIMERIZATION PROTEIN 2"/>
    <property type="match status" value="1"/>
</dbReference>
<name>A0AA40I6Y0_CNENI</name>
<evidence type="ECO:0000256" key="3">
    <source>
        <dbReference type="SAM" id="MobiDB-lite"/>
    </source>
</evidence>
<feature type="domain" description="BZIP" evidence="4">
    <location>
        <begin position="13"/>
        <end position="76"/>
    </location>
</feature>
<dbReference type="GO" id="GO:0005634">
    <property type="term" value="C:nucleus"/>
    <property type="evidence" value="ECO:0007669"/>
    <property type="project" value="TreeGrafter"/>
</dbReference>
<dbReference type="SUPFAM" id="SSF57959">
    <property type="entry name" value="Leucine zipper domain"/>
    <property type="match status" value="1"/>
</dbReference>
<dbReference type="Pfam" id="PF00170">
    <property type="entry name" value="bZIP_1"/>
    <property type="match status" value="1"/>
</dbReference>
<evidence type="ECO:0000256" key="1">
    <source>
        <dbReference type="ARBA" id="ARBA00023242"/>
    </source>
</evidence>
<comment type="caution">
    <text evidence="5">The sequence shown here is derived from an EMBL/GenBank/DDBJ whole genome shotgun (WGS) entry which is preliminary data.</text>
</comment>
<dbReference type="GO" id="GO:0000978">
    <property type="term" value="F:RNA polymerase II cis-regulatory region sequence-specific DNA binding"/>
    <property type="evidence" value="ECO:0007669"/>
    <property type="project" value="TreeGrafter"/>
</dbReference>
<dbReference type="InterPro" id="IPR000837">
    <property type="entry name" value="AP-1"/>
</dbReference>
<dbReference type="Proteomes" id="UP001177744">
    <property type="component" value="Unassembled WGS sequence"/>
</dbReference>
<reference evidence="5" key="1">
    <citation type="submission" date="2023-06" db="EMBL/GenBank/DDBJ databases">
        <title>Reference genome for the Northern bat (Eptesicus nilssonii), a most northern bat species.</title>
        <authorList>
            <person name="Laine V.N."/>
            <person name="Pulliainen A.T."/>
            <person name="Lilley T.M."/>
        </authorList>
    </citation>
    <scope>NUCLEOTIDE SEQUENCE</scope>
    <source>
        <strain evidence="5">BLF_Eptnil</strain>
        <tissue evidence="5">Kidney</tissue>
    </source>
</reference>
<dbReference type="InterPro" id="IPR004827">
    <property type="entry name" value="bZIP"/>
</dbReference>
<organism evidence="5 6">
    <name type="scientific">Cnephaeus nilssonii</name>
    <name type="common">Northern bat</name>
    <name type="synonym">Eptesicus nilssonii</name>
    <dbReference type="NCBI Taxonomy" id="3371016"/>
    <lineage>
        <taxon>Eukaryota</taxon>
        <taxon>Metazoa</taxon>
        <taxon>Chordata</taxon>
        <taxon>Craniata</taxon>
        <taxon>Vertebrata</taxon>
        <taxon>Euteleostomi</taxon>
        <taxon>Mammalia</taxon>
        <taxon>Eutheria</taxon>
        <taxon>Laurasiatheria</taxon>
        <taxon>Chiroptera</taxon>
        <taxon>Yangochiroptera</taxon>
        <taxon>Vespertilionidae</taxon>
        <taxon>Cnephaeus</taxon>
    </lineage>
</organism>
<evidence type="ECO:0000256" key="2">
    <source>
        <dbReference type="SAM" id="Coils"/>
    </source>
</evidence>
<sequence>MAGECSSVSGEEEERPKRHWGKNKVVAARCRNKKKERTEFLQRESEWQELMNAELKTQVEELKQERQQLILMLNRHHPTCVIRTDCVKTPTRKTTHCWSSWRRSDRGLGGGSGGGGGGEMNRGRRRTQKALPCCMKNSQ</sequence>
<feature type="region of interest" description="Disordered" evidence="3">
    <location>
        <begin position="101"/>
        <end position="139"/>
    </location>
</feature>
<feature type="compositionally biased region" description="Gly residues" evidence="3">
    <location>
        <begin position="107"/>
        <end position="120"/>
    </location>
</feature>
<dbReference type="InterPro" id="IPR046347">
    <property type="entry name" value="bZIP_sf"/>
</dbReference>
<evidence type="ECO:0000259" key="4">
    <source>
        <dbReference type="PROSITE" id="PS50217"/>
    </source>
</evidence>
<protein>
    <recommendedName>
        <fullName evidence="4">BZIP domain-containing protein</fullName>
    </recommendedName>
</protein>
<dbReference type="PRINTS" id="PR00042">
    <property type="entry name" value="LEUZIPPRFOS"/>
</dbReference>
<keyword evidence="1" id="KW-0539">Nucleus</keyword>
<keyword evidence="6" id="KW-1185">Reference proteome</keyword>
<dbReference type="PANTHER" id="PTHR23351">
    <property type="entry name" value="FOS TRANSCRIPTION FACTOR-RELATED"/>
    <property type="match status" value="1"/>
</dbReference>
<proteinExistence type="predicted"/>
<accession>A0AA40I6Y0</accession>
<feature type="coiled-coil region" evidence="2">
    <location>
        <begin position="45"/>
        <end position="72"/>
    </location>
</feature>
<dbReference type="AlphaFoldDB" id="A0AA40I6Y0"/>